<organism evidence="1 2">
    <name type="scientific">Candidatus Magasanikbacteria bacterium RIFCSPHIGHO2_02_FULL_50_9b</name>
    <dbReference type="NCBI Taxonomy" id="1798682"/>
    <lineage>
        <taxon>Bacteria</taxon>
        <taxon>Candidatus Magasanikiibacteriota</taxon>
    </lineage>
</organism>
<dbReference type="AlphaFoldDB" id="A0A1F6M8I2"/>
<dbReference type="EMBL" id="MFQD01000029">
    <property type="protein sequence ID" value="OGH67944.1"/>
    <property type="molecule type" value="Genomic_DNA"/>
</dbReference>
<comment type="caution">
    <text evidence="1">The sequence shown here is derived from an EMBL/GenBank/DDBJ whole genome shotgun (WGS) entry which is preliminary data.</text>
</comment>
<dbReference type="STRING" id="1798682.A3C15_00220"/>
<evidence type="ECO:0000313" key="1">
    <source>
        <dbReference type="EMBL" id="OGH67944.1"/>
    </source>
</evidence>
<sequence>MNDTDDIFFTALALASLGILVVRNTSIGSTLIAAGGARIVLASPRLALTIPVAVLMVHERVRQHPTIADHDLLEMQTAQQAFAGLTSCIADSIGDGIEVATVPLLPGYDLIARGVNQIRG</sequence>
<dbReference type="Proteomes" id="UP000176532">
    <property type="component" value="Unassembled WGS sequence"/>
</dbReference>
<protein>
    <submittedName>
        <fullName evidence="1">Uncharacterized protein</fullName>
    </submittedName>
</protein>
<evidence type="ECO:0000313" key="2">
    <source>
        <dbReference type="Proteomes" id="UP000176532"/>
    </source>
</evidence>
<reference evidence="1 2" key="1">
    <citation type="journal article" date="2016" name="Nat. Commun.">
        <title>Thousands of microbial genomes shed light on interconnected biogeochemical processes in an aquifer system.</title>
        <authorList>
            <person name="Anantharaman K."/>
            <person name="Brown C.T."/>
            <person name="Hug L.A."/>
            <person name="Sharon I."/>
            <person name="Castelle C.J."/>
            <person name="Probst A.J."/>
            <person name="Thomas B.C."/>
            <person name="Singh A."/>
            <person name="Wilkins M.J."/>
            <person name="Karaoz U."/>
            <person name="Brodie E.L."/>
            <person name="Williams K.H."/>
            <person name="Hubbard S.S."/>
            <person name="Banfield J.F."/>
        </authorList>
    </citation>
    <scope>NUCLEOTIDE SEQUENCE [LARGE SCALE GENOMIC DNA]</scope>
</reference>
<proteinExistence type="predicted"/>
<accession>A0A1F6M8I2</accession>
<gene>
    <name evidence="1" type="ORF">A3C15_00220</name>
</gene>
<name>A0A1F6M8I2_9BACT</name>